<dbReference type="PRINTS" id="PR00320">
    <property type="entry name" value="GPROTEINBRPT"/>
</dbReference>
<feature type="domain" description="Bromo" evidence="8">
    <location>
        <begin position="1519"/>
        <end position="1582"/>
    </location>
</feature>
<dbReference type="SMART" id="SM00320">
    <property type="entry name" value="WD40"/>
    <property type="match status" value="8"/>
</dbReference>
<evidence type="ECO:0000313" key="10">
    <source>
        <dbReference type="Proteomes" id="UP000012073"/>
    </source>
</evidence>
<feature type="region of interest" description="Disordered" evidence="7">
    <location>
        <begin position="1723"/>
        <end position="1796"/>
    </location>
</feature>
<dbReference type="Proteomes" id="UP000012073">
    <property type="component" value="Unassembled WGS sequence"/>
</dbReference>
<dbReference type="OMA" id="INDEMPP"/>
<sequence>MPFHKATFALLPKSFRKLKRVIGHHLPVFSAVFDNSSRLVLTGGDDNLVKVWCTETAYLQQTLRGHDSDITEIVKHPTLPIVVSASSDTTLRVWNVDTGAALHVLDGGQKEVNAVQFSPCPDRPYLVSGGADGSVRLWNADNFSAGCIRIPIPERGLTSNYRHVSDTWRAASTSAAVATSRIAPTSPVADGISGGPHHELLQGHILLGNSPAVPSSAASAHMLPPAALSMPPASGFSVLPASALAIPTSSGAASAFGASSSQPQLGVSAGRGQFAASSNPMPTTPSPSPRQANERPLTRDPTAHSLAANSVVSGGQSTYSVLSVGFNAGATRLAVAGTDSCVYLYAIEKAEEADSLFPSIRYLTTLRGHSEQIIQVLFSRAGDSIVTACRDGTARIWNRVKARLPVGRKRKQSVAGMGKWSSMVLDCRSSIQADARSVLSGGASGSACGSIVPRMRRATFPVSVDATMWSLNDKRVFTASSDAKIRIWEAQTGRLLRVLEAHEREVYVMDCHPTDERILLSGGYDGRCILWDIETGKQLRMFTVWDGPDDPFEQTIPFGSHKRPSITDGQFSADGLSFAVSDTSGALTVFACNSVEATALAPEEQFFSKDYAPYRRDRENRAVDEDTGLLLHLVNKGRLCNKDLRPHPPELQPNMLLSRPMAKRFDADGDDMHPEQKTPHSRNSVENRNRDALMLRAKEFRANQEKEERRLLREARQARRRMILEKAKAALERDTIPSFQLRDFEVQDSDVDDSDEDFDGAMEQEASGSSSSSSSSSEEDKIRPDRPTRTSRRQTHSSSDIDDDRGRSRLGLQMPSDRRQLRMRVGPSRIKKRRRMARNHRLRDRVSAEIGESEGDIGDDSPGYELESQDSDSENSGTSKDRMRGSGVDGNSSTGTLLNRHAAEIRAGSEIRPSVSPRLSSRTPTPVPSTALPVLAGASRSDGSRRMRISIGGNFSAGSPPARFASVTGDRELLPRAPAEVGHGASDVALLQENVANSVASYDGRGQASEVGDVIRGPTPRNASFTSERVEQKDSSNVIERSSKAVEDNQGDTASFVRPRRRGPGVEDGSSAWRRQRSLEQRNSSVNKVRRDSVNGSHFANTVNDSSDVQRTDGHEKSLLSDSPARALRQRARRRGRTRKLDNTLPVYDIDEVADREVALLDAKGEQKTSRKRRRRSFDDMSDGDYFSDEDVRRRVSRGSDHDDISHRARKVRKRDTTVSERPSTSSAEKGRSVRSRTRTLSASSWLRSSSNRYTYVPQLGDDVMYFPEGHASAMAISRETGVEPVAGLAALKKAGKEILDGSSFPADASPVRFQIVDVSYEFPVLSNSQKPRSASSRPKASRGSHVHNRVTAKTTLVLTLRLVSGLPSRTGATDRFVLCYYPVDAPEYLVLTNRVEAALNRAWTASDRFRILFLNESRAWQYYTGTIRSVRPTIRSVMWNSVEVVYDNEGEKEKTTCELVSPWELESFHIHQRGRAATSHSFAPLRASTIEPGLCPLIARDFETIRETETNWRVQLSWLDNVDALAALPGYCGKIPCPMDFNTILVRLCTGYYRHFCSFLHDIDLMKRNVVRFHGAGSENARLALSLYTRLGDTAERARVAFLSSLMPVMPSPSFSHNAPPSHSGSRTIRPRPTQNEAIAHAQAYPVGVARTGRPFPASQPTAQAGASFTIPPSYSNEGSGFLSSFAPFSNQQRQWPTTRSYLNSGQGHGVYPGQSLGVALPPILPGVSHPPAPTRGPRASRLTGRGQTHFRQSSAGPARKGYAQASGGHFASQSQSGVGNLSQSAADPGHHHISDMNQHHRQVAMVANSNPASDGNRASARRIASNSILLDPRGMVKQAVSSIGASQVPANRRVAETGNLSNRGRGGTGMLSPVQDAVPGPSGGSLSMVQSSPHGQLTRQHSIGVSSFPAGDGTHSWGRSMEGAGGTFPLHASTSDSHIPQAQTGRSPSPASPSMSPRDRGNPGVRQQTVSVRQQALTGVIATAPFHEHSTVSVAAAESTMSCGGAEVAMQAATAESADAVVTERTRDTSNR</sequence>
<dbReference type="CDD" id="cd04369">
    <property type="entry name" value="Bromodomain"/>
    <property type="match status" value="1"/>
</dbReference>
<reference evidence="10" key="1">
    <citation type="journal article" date="2013" name="Proc. Natl. Acad. Sci. U.S.A.">
        <title>Genome structure and metabolic features in the red seaweed Chondrus crispus shed light on evolution of the Archaeplastida.</title>
        <authorList>
            <person name="Collen J."/>
            <person name="Porcel B."/>
            <person name="Carre W."/>
            <person name="Ball S.G."/>
            <person name="Chaparro C."/>
            <person name="Tonon T."/>
            <person name="Barbeyron T."/>
            <person name="Michel G."/>
            <person name="Noel B."/>
            <person name="Valentin K."/>
            <person name="Elias M."/>
            <person name="Artiguenave F."/>
            <person name="Arun A."/>
            <person name="Aury J.M."/>
            <person name="Barbosa-Neto J.F."/>
            <person name="Bothwell J.H."/>
            <person name="Bouget F.Y."/>
            <person name="Brillet L."/>
            <person name="Cabello-Hurtado F."/>
            <person name="Capella-Gutierrez S."/>
            <person name="Charrier B."/>
            <person name="Cladiere L."/>
            <person name="Cock J.M."/>
            <person name="Coelho S.M."/>
            <person name="Colleoni C."/>
            <person name="Czjzek M."/>
            <person name="Da Silva C."/>
            <person name="Delage L."/>
            <person name="Denoeud F."/>
            <person name="Deschamps P."/>
            <person name="Dittami S.M."/>
            <person name="Gabaldon T."/>
            <person name="Gachon C.M."/>
            <person name="Groisillier A."/>
            <person name="Herve C."/>
            <person name="Jabbari K."/>
            <person name="Katinka M."/>
            <person name="Kloareg B."/>
            <person name="Kowalczyk N."/>
            <person name="Labadie K."/>
            <person name="Leblanc C."/>
            <person name="Lopez P.J."/>
            <person name="McLachlan D.H."/>
            <person name="Meslet-Cladiere L."/>
            <person name="Moustafa A."/>
            <person name="Nehr Z."/>
            <person name="Nyvall Collen P."/>
            <person name="Panaud O."/>
            <person name="Partensky F."/>
            <person name="Poulain J."/>
            <person name="Rensing S.A."/>
            <person name="Rousvoal S."/>
            <person name="Samson G."/>
            <person name="Symeonidi A."/>
            <person name="Weissenbach J."/>
            <person name="Zambounis A."/>
            <person name="Wincker P."/>
            <person name="Boyen C."/>
        </authorList>
    </citation>
    <scope>NUCLEOTIDE SEQUENCE [LARGE SCALE GENOMIC DNA]</scope>
    <source>
        <strain evidence="10">cv. Stackhouse</strain>
    </source>
</reference>
<feature type="compositionally biased region" description="Polar residues" evidence="7">
    <location>
        <begin position="1886"/>
        <end position="1907"/>
    </location>
</feature>
<dbReference type="OrthoDB" id="5021at2759"/>
<protein>
    <recommendedName>
        <fullName evidence="8">Bromo domain-containing protein</fullName>
    </recommendedName>
</protein>
<evidence type="ECO:0000256" key="6">
    <source>
        <dbReference type="SAM" id="Coils"/>
    </source>
</evidence>
<dbReference type="InterPro" id="IPR052060">
    <property type="entry name" value="Bromo_WD_repeat"/>
</dbReference>
<feature type="compositionally biased region" description="Basic and acidic residues" evidence="7">
    <location>
        <begin position="1190"/>
        <end position="1207"/>
    </location>
</feature>
<dbReference type="GO" id="GO:0007010">
    <property type="term" value="P:cytoskeleton organization"/>
    <property type="evidence" value="ECO:0007669"/>
    <property type="project" value="TreeGrafter"/>
</dbReference>
<feature type="compositionally biased region" description="Basic residues" evidence="7">
    <location>
        <begin position="829"/>
        <end position="843"/>
    </location>
</feature>
<evidence type="ECO:0000256" key="5">
    <source>
        <dbReference type="PROSITE-ProRule" id="PRU00221"/>
    </source>
</evidence>
<dbReference type="GeneID" id="17326813"/>
<feature type="compositionally biased region" description="Pro residues" evidence="7">
    <location>
        <begin position="1724"/>
        <end position="1736"/>
    </location>
</feature>
<evidence type="ECO:0000256" key="3">
    <source>
        <dbReference type="ARBA" id="ARBA00023117"/>
    </source>
</evidence>
<feature type="region of interest" description="Disordered" evidence="7">
    <location>
        <begin position="1856"/>
        <end position="1972"/>
    </location>
</feature>
<feature type="compositionally biased region" description="Polar residues" evidence="7">
    <location>
        <begin position="1773"/>
        <end position="1787"/>
    </location>
</feature>
<feature type="region of interest" description="Disordered" evidence="7">
    <location>
        <begin position="1164"/>
        <end position="1240"/>
    </location>
</feature>
<feature type="repeat" description="WD" evidence="5">
    <location>
        <begin position="464"/>
        <end position="498"/>
    </location>
</feature>
<dbReference type="SUPFAM" id="SSF50978">
    <property type="entry name" value="WD40 repeat-like"/>
    <property type="match status" value="1"/>
</dbReference>
<dbReference type="InterPro" id="IPR020472">
    <property type="entry name" value="WD40_PAC1"/>
</dbReference>
<evidence type="ECO:0000256" key="7">
    <source>
        <dbReference type="SAM" id="MobiDB-lite"/>
    </source>
</evidence>
<keyword evidence="1 5" id="KW-0853">WD repeat</keyword>
<evidence type="ECO:0000256" key="4">
    <source>
        <dbReference type="PROSITE-ProRule" id="PRU00035"/>
    </source>
</evidence>
<feature type="compositionally biased region" description="Polar residues" evidence="7">
    <location>
        <begin position="1934"/>
        <end position="1948"/>
    </location>
</feature>
<dbReference type="InterPro" id="IPR036322">
    <property type="entry name" value="WD40_repeat_dom_sf"/>
</dbReference>
<dbReference type="GO" id="GO:0005634">
    <property type="term" value="C:nucleus"/>
    <property type="evidence" value="ECO:0007669"/>
    <property type="project" value="TreeGrafter"/>
</dbReference>
<dbReference type="PROSITE" id="PS50082">
    <property type="entry name" value="WD_REPEATS_2"/>
    <property type="match status" value="6"/>
</dbReference>
<dbReference type="KEGG" id="ccp:CHC_T00000157001"/>
<dbReference type="InterPro" id="IPR036427">
    <property type="entry name" value="Bromodomain-like_sf"/>
</dbReference>
<dbReference type="InterPro" id="IPR019775">
    <property type="entry name" value="WD40_repeat_CS"/>
</dbReference>
<dbReference type="InterPro" id="IPR015943">
    <property type="entry name" value="WD40/YVTN_repeat-like_dom_sf"/>
</dbReference>
<feature type="compositionally biased region" description="Acidic residues" evidence="7">
    <location>
        <begin position="1180"/>
        <end position="1189"/>
    </location>
</feature>
<dbReference type="EMBL" id="HG002011">
    <property type="protein sequence ID" value="CDF39184.1"/>
    <property type="molecule type" value="Genomic_DNA"/>
</dbReference>
<dbReference type="Pfam" id="PF00400">
    <property type="entry name" value="WD40"/>
    <property type="match status" value="5"/>
</dbReference>
<dbReference type="GO" id="GO:0008360">
    <property type="term" value="P:regulation of cell shape"/>
    <property type="evidence" value="ECO:0007669"/>
    <property type="project" value="TreeGrafter"/>
</dbReference>
<keyword evidence="10" id="KW-1185">Reference proteome</keyword>
<feature type="compositionally biased region" description="Low complexity" evidence="7">
    <location>
        <begin position="1949"/>
        <end position="1958"/>
    </location>
</feature>
<organism evidence="9 10">
    <name type="scientific">Chondrus crispus</name>
    <name type="common">Carrageen Irish moss</name>
    <name type="synonym">Polymorpha crispa</name>
    <dbReference type="NCBI Taxonomy" id="2769"/>
    <lineage>
        <taxon>Eukaryota</taxon>
        <taxon>Rhodophyta</taxon>
        <taxon>Florideophyceae</taxon>
        <taxon>Rhodymeniophycidae</taxon>
        <taxon>Gigartinales</taxon>
        <taxon>Gigartinaceae</taxon>
        <taxon>Chondrus</taxon>
    </lineage>
</organism>
<evidence type="ECO:0000259" key="8">
    <source>
        <dbReference type="PROSITE" id="PS50014"/>
    </source>
</evidence>
<feature type="repeat" description="WD" evidence="5">
    <location>
        <begin position="21"/>
        <end position="62"/>
    </location>
</feature>
<feature type="compositionally biased region" description="Basic residues" evidence="7">
    <location>
        <begin position="1128"/>
        <end position="1138"/>
    </location>
</feature>
<feature type="compositionally biased region" description="Low complexity" evidence="7">
    <location>
        <begin position="767"/>
        <end position="776"/>
    </location>
</feature>
<feature type="compositionally biased region" description="Polar residues" evidence="7">
    <location>
        <begin position="1747"/>
        <end position="1757"/>
    </location>
</feature>
<dbReference type="GO" id="GO:0006357">
    <property type="term" value="P:regulation of transcription by RNA polymerase II"/>
    <property type="evidence" value="ECO:0007669"/>
    <property type="project" value="TreeGrafter"/>
</dbReference>
<feature type="repeat" description="WD" evidence="5">
    <location>
        <begin position="63"/>
        <end position="104"/>
    </location>
</feature>
<name>R7QM61_CHOCR</name>
<dbReference type="Gramene" id="CDF39184">
    <property type="protein sequence ID" value="CDF39184"/>
    <property type="gene ID" value="CHC_T00000157001"/>
</dbReference>
<evidence type="ECO:0000256" key="2">
    <source>
        <dbReference type="ARBA" id="ARBA00022737"/>
    </source>
</evidence>
<feature type="region of interest" description="Disordered" evidence="7">
    <location>
        <begin position="255"/>
        <end position="299"/>
    </location>
</feature>
<feature type="compositionally biased region" description="Basic and acidic residues" evidence="7">
    <location>
        <begin position="1108"/>
        <end position="1119"/>
    </location>
</feature>
<dbReference type="PANTHER" id="PTHR16266">
    <property type="entry name" value="WD REPEAT DOMAIN 9"/>
    <property type="match status" value="1"/>
</dbReference>
<feature type="compositionally biased region" description="Polar residues" evidence="7">
    <location>
        <begin position="1660"/>
        <end position="1672"/>
    </location>
</feature>
<dbReference type="PROSITE" id="PS50014">
    <property type="entry name" value="BROMODOMAIN_2"/>
    <property type="match status" value="1"/>
</dbReference>
<proteinExistence type="predicted"/>
<evidence type="ECO:0000313" key="9">
    <source>
        <dbReference type="EMBL" id="CDF39184.1"/>
    </source>
</evidence>
<feature type="compositionally biased region" description="Polar residues" evidence="7">
    <location>
        <begin position="1094"/>
        <end position="1107"/>
    </location>
</feature>
<dbReference type="Pfam" id="PF00439">
    <property type="entry name" value="Bromodomain"/>
    <property type="match status" value="1"/>
</dbReference>
<evidence type="ECO:0000256" key="1">
    <source>
        <dbReference type="ARBA" id="ARBA00022574"/>
    </source>
</evidence>
<dbReference type="SUPFAM" id="SSF47370">
    <property type="entry name" value="Bromodomain"/>
    <property type="match status" value="1"/>
</dbReference>
<accession>R7QM61</accession>
<dbReference type="InterPro" id="IPR001680">
    <property type="entry name" value="WD40_rpt"/>
</dbReference>
<feature type="region of interest" description="Disordered" evidence="7">
    <location>
        <begin position="1005"/>
        <end position="1138"/>
    </location>
</feature>
<dbReference type="PROSITE" id="PS50294">
    <property type="entry name" value="WD_REPEATS_REGION"/>
    <property type="match status" value="5"/>
</dbReference>
<feature type="region of interest" description="Disordered" evidence="7">
    <location>
        <begin position="665"/>
        <end position="689"/>
    </location>
</feature>
<dbReference type="Gene3D" id="2.130.10.10">
    <property type="entry name" value="YVTN repeat-like/Quinoprotein amine dehydrogenase"/>
    <property type="match status" value="3"/>
</dbReference>
<keyword evidence="6" id="KW-0175">Coiled coil</keyword>
<keyword evidence="3 4" id="KW-0103">Bromodomain</keyword>
<dbReference type="RefSeq" id="XP_005719095.1">
    <property type="nucleotide sequence ID" value="XM_005719038.1"/>
</dbReference>
<feature type="repeat" description="WD" evidence="5">
    <location>
        <begin position="366"/>
        <end position="398"/>
    </location>
</feature>
<feature type="region of interest" description="Disordered" evidence="7">
    <location>
        <begin position="1652"/>
        <end position="1672"/>
    </location>
</feature>
<gene>
    <name evidence="9" type="ORF">CHC_T00000157001</name>
</gene>
<dbReference type="STRING" id="2769.R7QM61"/>
<feature type="repeat" description="WD" evidence="5">
    <location>
        <begin position="499"/>
        <end position="541"/>
    </location>
</feature>
<feature type="compositionally biased region" description="Acidic residues" evidence="7">
    <location>
        <begin position="746"/>
        <end position="762"/>
    </location>
</feature>
<dbReference type="Gene3D" id="1.20.920.10">
    <property type="entry name" value="Bromodomain-like"/>
    <property type="match status" value="1"/>
</dbReference>
<feature type="repeat" description="WD" evidence="5">
    <location>
        <begin position="105"/>
        <end position="142"/>
    </location>
</feature>
<dbReference type="PROSITE" id="PS00678">
    <property type="entry name" value="WD_REPEATS_1"/>
    <property type="match status" value="4"/>
</dbReference>
<dbReference type="PANTHER" id="PTHR16266:SF17">
    <property type="entry name" value="BRWD3"/>
    <property type="match status" value="1"/>
</dbReference>
<feature type="coiled-coil region" evidence="6">
    <location>
        <begin position="690"/>
        <end position="721"/>
    </location>
</feature>
<keyword evidence="2" id="KW-0677">Repeat</keyword>
<dbReference type="InterPro" id="IPR001487">
    <property type="entry name" value="Bromodomain"/>
</dbReference>
<feature type="region of interest" description="Disordered" evidence="7">
    <location>
        <begin position="744"/>
        <end position="963"/>
    </location>
</feature>
<feature type="compositionally biased region" description="Basic and acidic residues" evidence="7">
    <location>
        <begin position="778"/>
        <end position="788"/>
    </location>
</feature>